<proteinExistence type="predicted"/>
<keyword evidence="1" id="KW-1133">Transmembrane helix</keyword>
<keyword evidence="1" id="KW-0472">Membrane</keyword>
<keyword evidence="1" id="KW-0812">Transmembrane</keyword>
<keyword evidence="3" id="KW-1185">Reference proteome</keyword>
<dbReference type="RefSeq" id="WP_262394271.1">
    <property type="nucleotide sequence ID" value="NZ_JACRTD010000002.1"/>
</dbReference>
<name>A0A926EPS3_9FIRM</name>
<dbReference type="AlphaFoldDB" id="A0A926EPS3"/>
<evidence type="ECO:0000313" key="2">
    <source>
        <dbReference type="EMBL" id="MBC8584437.1"/>
    </source>
</evidence>
<evidence type="ECO:0000313" key="3">
    <source>
        <dbReference type="Proteomes" id="UP000623678"/>
    </source>
</evidence>
<gene>
    <name evidence="2" type="ORF">H8705_02440</name>
</gene>
<feature type="transmembrane region" description="Helical" evidence="1">
    <location>
        <begin position="6"/>
        <end position="26"/>
    </location>
</feature>
<evidence type="ECO:0000256" key="1">
    <source>
        <dbReference type="SAM" id="Phobius"/>
    </source>
</evidence>
<accession>A0A926EPS3</accession>
<sequence>MNTIIWILLAILSCVGFVQTVSWIFVHYGRRKTKVYRVFPVGGPQAERQFSFIHTCYQWESNPAGNIYVIYDCGLEEDHQRQAVDLARDMNAKFVGSPQQLQQLIDG</sequence>
<dbReference type="Proteomes" id="UP000623678">
    <property type="component" value="Unassembled WGS sequence"/>
</dbReference>
<reference evidence="2" key="1">
    <citation type="submission" date="2020-08" db="EMBL/GenBank/DDBJ databases">
        <title>Genome public.</title>
        <authorList>
            <person name="Liu C."/>
            <person name="Sun Q."/>
        </authorList>
    </citation>
    <scope>NUCLEOTIDE SEQUENCE</scope>
    <source>
        <strain evidence="2">NSJ-64</strain>
    </source>
</reference>
<organism evidence="2 3">
    <name type="scientific">Youxingia wuxianensis</name>
    <dbReference type="NCBI Taxonomy" id="2763678"/>
    <lineage>
        <taxon>Bacteria</taxon>
        <taxon>Bacillati</taxon>
        <taxon>Bacillota</taxon>
        <taxon>Clostridia</taxon>
        <taxon>Eubacteriales</taxon>
        <taxon>Oscillospiraceae</taxon>
        <taxon>Youxingia</taxon>
    </lineage>
</organism>
<dbReference type="EMBL" id="JACRTD010000002">
    <property type="protein sequence ID" value="MBC8584437.1"/>
    <property type="molecule type" value="Genomic_DNA"/>
</dbReference>
<protein>
    <submittedName>
        <fullName evidence="2">Uncharacterized protein</fullName>
    </submittedName>
</protein>
<comment type="caution">
    <text evidence="2">The sequence shown here is derived from an EMBL/GenBank/DDBJ whole genome shotgun (WGS) entry which is preliminary data.</text>
</comment>